<reference evidence="11" key="1">
    <citation type="submission" date="2019-08" db="EMBL/GenBank/DDBJ databases">
        <title>The genome of the North American firefly Photinus pyralis.</title>
        <authorList>
            <consortium name="Photinus pyralis genome working group"/>
            <person name="Fallon T.R."/>
            <person name="Sander Lower S.E."/>
            <person name="Weng J.-K."/>
        </authorList>
    </citation>
    <scope>NUCLEOTIDE SEQUENCE</scope>
    <source>
        <strain evidence="11">TRF0915ILg1</strain>
        <tissue evidence="11">Whole body</tissue>
    </source>
</reference>
<dbReference type="SUPFAM" id="SSF51735">
    <property type="entry name" value="NAD(P)-binding Rossmann-fold domains"/>
    <property type="match status" value="1"/>
</dbReference>
<name>A0A8K0GC21_IGNLU</name>
<accession>A0A8K0GC21</accession>
<dbReference type="InterPro" id="IPR036291">
    <property type="entry name" value="NAD(P)-bd_dom_sf"/>
</dbReference>
<dbReference type="InterPro" id="IPR013154">
    <property type="entry name" value="ADH-like_N"/>
</dbReference>
<dbReference type="AlphaFoldDB" id="A0A8K0GC21"/>
<dbReference type="InterPro" id="IPR011032">
    <property type="entry name" value="GroES-like_sf"/>
</dbReference>
<dbReference type="InterPro" id="IPR013149">
    <property type="entry name" value="ADH-like_C"/>
</dbReference>
<dbReference type="PROSITE" id="PS00059">
    <property type="entry name" value="ADH_ZINC"/>
    <property type="match status" value="1"/>
</dbReference>
<dbReference type="OrthoDB" id="1879366at2759"/>
<evidence type="ECO:0000259" key="10">
    <source>
        <dbReference type="SMART" id="SM00829"/>
    </source>
</evidence>
<dbReference type="SMART" id="SM00829">
    <property type="entry name" value="PKS_ER"/>
    <property type="match status" value="1"/>
</dbReference>
<dbReference type="CDD" id="cd05285">
    <property type="entry name" value="sorbitol_DH"/>
    <property type="match status" value="1"/>
</dbReference>
<evidence type="ECO:0000256" key="2">
    <source>
        <dbReference type="ARBA" id="ARBA00008072"/>
    </source>
</evidence>
<evidence type="ECO:0000256" key="5">
    <source>
        <dbReference type="ARBA" id="ARBA00023002"/>
    </source>
</evidence>
<keyword evidence="3 9" id="KW-0479">Metal-binding</keyword>
<dbReference type="GO" id="GO:0008270">
    <property type="term" value="F:zinc ion binding"/>
    <property type="evidence" value="ECO:0007669"/>
    <property type="project" value="InterPro"/>
</dbReference>
<evidence type="ECO:0000256" key="1">
    <source>
        <dbReference type="ARBA" id="ARBA00001947"/>
    </source>
</evidence>
<comment type="similarity">
    <text evidence="2 9">Belongs to the zinc-containing alcohol dehydrogenase family.</text>
</comment>
<dbReference type="InterPro" id="IPR002328">
    <property type="entry name" value="ADH_Zn_CS"/>
</dbReference>
<keyword evidence="12" id="KW-1185">Reference proteome</keyword>
<keyword evidence="4 9" id="KW-0862">Zinc</keyword>
<dbReference type="Pfam" id="PF00107">
    <property type="entry name" value="ADH_zinc_N"/>
    <property type="match status" value="1"/>
</dbReference>
<evidence type="ECO:0000256" key="9">
    <source>
        <dbReference type="RuleBase" id="RU361277"/>
    </source>
</evidence>
<dbReference type="Gene3D" id="3.90.180.10">
    <property type="entry name" value="Medium-chain alcohol dehydrogenases, catalytic domain"/>
    <property type="match status" value="1"/>
</dbReference>
<dbReference type="Pfam" id="PF08240">
    <property type="entry name" value="ADH_N"/>
    <property type="match status" value="1"/>
</dbReference>
<evidence type="ECO:0000256" key="4">
    <source>
        <dbReference type="ARBA" id="ARBA00022833"/>
    </source>
</evidence>
<dbReference type="InterPro" id="IPR045306">
    <property type="entry name" value="SDH-like"/>
</dbReference>
<dbReference type="Gene3D" id="3.40.50.720">
    <property type="entry name" value="NAD(P)-binding Rossmann-like Domain"/>
    <property type="match status" value="1"/>
</dbReference>
<dbReference type="GO" id="GO:0006062">
    <property type="term" value="P:sorbitol catabolic process"/>
    <property type="evidence" value="ECO:0007669"/>
    <property type="project" value="TreeGrafter"/>
</dbReference>
<dbReference type="InterPro" id="IPR020843">
    <property type="entry name" value="ER"/>
</dbReference>
<comment type="caution">
    <text evidence="11">The sequence shown here is derived from an EMBL/GenBank/DDBJ whole genome shotgun (WGS) entry which is preliminary data.</text>
</comment>
<evidence type="ECO:0000256" key="7">
    <source>
        <dbReference type="ARBA" id="ARBA00026132"/>
    </source>
</evidence>
<keyword evidence="6" id="KW-0520">NAD</keyword>
<proteinExistence type="inferred from homology"/>
<dbReference type="SUPFAM" id="SSF50129">
    <property type="entry name" value="GroES-like"/>
    <property type="match status" value="1"/>
</dbReference>
<dbReference type="PANTHER" id="PTHR43161:SF9">
    <property type="entry name" value="SORBITOL DEHYDROGENASE"/>
    <property type="match status" value="1"/>
</dbReference>
<dbReference type="EMBL" id="VTPC01007979">
    <property type="protein sequence ID" value="KAF2893446.1"/>
    <property type="molecule type" value="Genomic_DNA"/>
</dbReference>
<organism evidence="11 12">
    <name type="scientific">Ignelater luminosus</name>
    <name type="common">Cucubano</name>
    <name type="synonym">Pyrophorus luminosus</name>
    <dbReference type="NCBI Taxonomy" id="2038154"/>
    <lineage>
        <taxon>Eukaryota</taxon>
        <taxon>Metazoa</taxon>
        <taxon>Ecdysozoa</taxon>
        <taxon>Arthropoda</taxon>
        <taxon>Hexapoda</taxon>
        <taxon>Insecta</taxon>
        <taxon>Pterygota</taxon>
        <taxon>Neoptera</taxon>
        <taxon>Endopterygota</taxon>
        <taxon>Coleoptera</taxon>
        <taxon>Polyphaga</taxon>
        <taxon>Elateriformia</taxon>
        <taxon>Elateroidea</taxon>
        <taxon>Elateridae</taxon>
        <taxon>Agrypninae</taxon>
        <taxon>Pyrophorini</taxon>
        <taxon>Ignelater</taxon>
    </lineage>
</organism>
<dbReference type="GO" id="GO:0003939">
    <property type="term" value="F:L-iditol 2-dehydrogenase (NAD+) activity"/>
    <property type="evidence" value="ECO:0007669"/>
    <property type="project" value="TreeGrafter"/>
</dbReference>
<evidence type="ECO:0000313" key="11">
    <source>
        <dbReference type="EMBL" id="KAF2893446.1"/>
    </source>
</evidence>
<feature type="domain" description="Enoyl reductase (ER)" evidence="10">
    <location>
        <begin position="13"/>
        <end position="348"/>
    </location>
</feature>
<dbReference type="FunFam" id="3.40.50.720:FF:000068">
    <property type="entry name" value="Sorbitol dehydrogenase"/>
    <property type="match status" value="1"/>
</dbReference>
<protein>
    <recommendedName>
        <fullName evidence="7">Sorbitol dehydrogenase</fullName>
    </recommendedName>
    <alternativeName>
        <fullName evidence="8">Polyol dehydrogenase</fullName>
    </alternativeName>
</protein>
<dbReference type="Proteomes" id="UP000801492">
    <property type="component" value="Unassembled WGS sequence"/>
</dbReference>
<evidence type="ECO:0000256" key="3">
    <source>
        <dbReference type="ARBA" id="ARBA00022723"/>
    </source>
</evidence>
<evidence type="ECO:0000256" key="6">
    <source>
        <dbReference type="ARBA" id="ARBA00023027"/>
    </source>
</evidence>
<gene>
    <name evidence="11" type="ORF">ILUMI_12731</name>
</gene>
<evidence type="ECO:0000313" key="12">
    <source>
        <dbReference type="Proteomes" id="UP000801492"/>
    </source>
</evidence>
<sequence>MPLTKNVAAVLHGKNDLRLEERPIPKPKSNEALLQMECIGICGSDVHFWVHGSIGTYIVEKPMIIGHEASGIVIEVGSEVKHLKKGDRVAIEPGVPCRICNFCKEGNYNVCNDMIFCACPPCDGNLVRYYCQAADFLYKLPDHVSLEEGALLEPFSVAVHACKKGGVTADSVVLIMGAGPVGLCTVIATRAYGATKIIVVDLVEFRLQQALSFGADYILKINPTDSEREIIKRILEVLGEEPNISIDCTGLESCVRICMLAAKKKGVMVEVGMGKPEMNLPLFEAQCKEVDIRSCFRYCNDYPTALALVSSGKANIKPLITHHYRLEDSVQAFQVSKTGVGNAIKVMIHANPNWKP</sequence>
<keyword evidence="5" id="KW-0560">Oxidoreductase</keyword>
<dbReference type="PANTHER" id="PTHR43161">
    <property type="entry name" value="SORBITOL DEHYDROGENASE"/>
    <property type="match status" value="1"/>
</dbReference>
<comment type="cofactor">
    <cofactor evidence="1 9">
        <name>Zn(2+)</name>
        <dbReference type="ChEBI" id="CHEBI:29105"/>
    </cofactor>
</comment>
<evidence type="ECO:0000256" key="8">
    <source>
        <dbReference type="ARBA" id="ARBA00032485"/>
    </source>
</evidence>